<feature type="non-terminal residue" evidence="4">
    <location>
        <position position="116"/>
    </location>
</feature>
<dbReference type="EMBL" id="KZ994544">
    <property type="protein sequence ID" value="RKO92664.1"/>
    <property type="molecule type" value="Genomic_DNA"/>
</dbReference>
<dbReference type="Pfam" id="PF00617">
    <property type="entry name" value="RasGEF"/>
    <property type="match status" value="1"/>
</dbReference>
<dbReference type="GO" id="GO:0007265">
    <property type="term" value="P:Ras protein signal transduction"/>
    <property type="evidence" value="ECO:0007669"/>
    <property type="project" value="TreeGrafter"/>
</dbReference>
<dbReference type="InterPro" id="IPR008937">
    <property type="entry name" value="Ras-like_GEF"/>
</dbReference>
<feature type="non-terminal residue" evidence="4">
    <location>
        <position position="1"/>
    </location>
</feature>
<dbReference type="PANTHER" id="PTHR23113:SF368">
    <property type="entry name" value="CELL DIVISION CONTROL PROTEIN 25"/>
    <property type="match status" value="1"/>
</dbReference>
<keyword evidence="5" id="KW-1185">Reference proteome</keyword>
<dbReference type="PROSITE" id="PS00720">
    <property type="entry name" value="RASGEF"/>
    <property type="match status" value="1"/>
</dbReference>
<evidence type="ECO:0000313" key="4">
    <source>
        <dbReference type="EMBL" id="RKO92664.1"/>
    </source>
</evidence>
<dbReference type="Gene3D" id="1.10.840.10">
    <property type="entry name" value="Ras guanine-nucleotide exchange factors catalytic domain"/>
    <property type="match status" value="1"/>
</dbReference>
<organism evidence="4 5">
    <name type="scientific">Blyttiomyces helicus</name>
    <dbReference type="NCBI Taxonomy" id="388810"/>
    <lineage>
        <taxon>Eukaryota</taxon>
        <taxon>Fungi</taxon>
        <taxon>Fungi incertae sedis</taxon>
        <taxon>Chytridiomycota</taxon>
        <taxon>Chytridiomycota incertae sedis</taxon>
        <taxon>Chytridiomycetes</taxon>
        <taxon>Chytridiomycetes incertae sedis</taxon>
        <taxon>Blyttiomyces</taxon>
    </lineage>
</organism>
<dbReference type="GO" id="GO:0005085">
    <property type="term" value="F:guanyl-nucleotide exchange factor activity"/>
    <property type="evidence" value="ECO:0007669"/>
    <property type="project" value="UniProtKB-KW"/>
</dbReference>
<dbReference type="GO" id="GO:0005886">
    <property type="term" value="C:plasma membrane"/>
    <property type="evidence" value="ECO:0007669"/>
    <property type="project" value="TreeGrafter"/>
</dbReference>
<name>A0A4P9WIP5_9FUNG</name>
<reference evidence="5" key="1">
    <citation type="journal article" date="2018" name="Nat. Microbiol.">
        <title>Leveraging single-cell genomics to expand the fungal tree of life.</title>
        <authorList>
            <person name="Ahrendt S.R."/>
            <person name="Quandt C.A."/>
            <person name="Ciobanu D."/>
            <person name="Clum A."/>
            <person name="Salamov A."/>
            <person name="Andreopoulos B."/>
            <person name="Cheng J.F."/>
            <person name="Woyke T."/>
            <person name="Pelin A."/>
            <person name="Henrissat B."/>
            <person name="Reynolds N.K."/>
            <person name="Benny G.L."/>
            <person name="Smith M.E."/>
            <person name="James T.Y."/>
            <person name="Grigoriev I.V."/>
        </authorList>
    </citation>
    <scope>NUCLEOTIDE SEQUENCE [LARGE SCALE GENOMIC DNA]</scope>
</reference>
<evidence type="ECO:0000256" key="2">
    <source>
        <dbReference type="PROSITE-ProRule" id="PRU00168"/>
    </source>
</evidence>
<dbReference type="Proteomes" id="UP000269721">
    <property type="component" value="Unassembled WGS sequence"/>
</dbReference>
<protein>
    <submittedName>
        <fullName evidence="4">Ras guanine nucleotide exchange factor domain-containing protein</fullName>
    </submittedName>
</protein>
<evidence type="ECO:0000313" key="5">
    <source>
        <dbReference type="Proteomes" id="UP000269721"/>
    </source>
</evidence>
<dbReference type="InterPro" id="IPR023578">
    <property type="entry name" value="Ras_GEF_dom_sf"/>
</dbReference>
<feature type="domain" description="Ras-GEF" evidence="3">
    <location>
        <begin position="1"/>
        <end position="116"/>
    </location>
</feature>
<dbReference type="SUPFAM" id="SSF48366">
    <property type="entry name" value="Ras GEF"/>
    <property type="match status" value="1"/>
</dbReference>
<dbReference type="OrthoDB" id="546434at2759"/>
<evidence type="ECO:0000259" key="3">
    <source>
        <dbReference type="PROSITE" id="PS50009"/>
    </source>
</evidence>
<evidence type="ECO:0000256" key="1">
    <source>
        <dbReference type="ARBA" id="ARBA00022658"/>
    </source>
</evidence>
<dbReference type="AlphaFoldDB" id="A0A4P9WIP5"/>
<dbReference type="InterPro" id="IPR019804">
    <property type="entry name" value="Ras_G-nucl-exch_fac_CS"/>
</dbReference>
<accession>A0A4P9WIP5</accession>
<dbReference type="PROSITE" id="PS50009">
    <property type="entry name" value="RASGEF_CAT"/>
    <property type="match status" value="1"/>
</dbReference>
<sequence length="116" mass="13258">AINAGLSMAPVHRMKKTWEFPKISESYEEVAALVSPKGQYANYRKVLKDLKPPAIPFLGVYLTDLTFIELGNPDFLPDVHAINFEKRRKVHGVIKEIQSFQRTPYALMPLQGLRDF</sequence>
<dbReference type="PANTHER" id="PTHR23113">
    <property type="entry name" value="GUANINE NUCLEOTIDE EXCHANGE FACTOR"/>
    <property type="match status" value="1"/>
</dbReference>
<dbReference type="InterPro" id="IPR036964">
    <property type="entry name" value="RASGEF_cat_dom_sf"/>
</dbReference>
<proteinExistence type="predicted"/>
<keyword evidence="1 2" id="KW-0344">Guanine-nucleotide releasing factor</keyword>
<gene>
    <name evidence="4" type="ORF">BDK51DRAFT_5538</name>
</gene>
<dbReference type="InterPro" id="IPR001895">
    <property type="entry name" value="RASGEF_cat_dom"/>
</dbReference>